<organism evidence="1 2">
    <name type="scientific">Rhabditophanes sp. KR3021</name>
    <dbReference type="NCBI Taxonomy" id="114890"/>
    <lineage>
        <taxon>Eukaryota</taxon>
        <taxon>Metazoa</taxon>
        <taxon>Ecdysozoa</taxon>
        <taxon>Nematoda</taxon>
        <taxon>Chromadorea</taxon>
        <taxon>Rhabditida</taxon>
        <taxon>Tylenchina</taxon>
        <taxon>Panagrolaimomorpha</taxon>
        <taxon>Strongyloidoidea</taxon>
        <taxon>Alloionematidae</taxon>
        <taxon>Rhabditophanes</taxon>
    </lineage>
</organism>
<dbReference type="Proteomes" id="UP000095286">
    <property type="component" value="Unplaced"/>
</dbReference>
<protein>
    <submittedName>
        <fullName evidence="2">RING-type domain-containing protein</fullName>
    </submittedName>
</protein>
<dbReference type="WBParaSite" id="RSKR_0000119900.1">
    <property type="protein sequence ID" value="RSKR_0000119900.1"/>
    <property type="gene ID" value="RSKR_0000119900"/>
</dbReference>
<sequence length="232" mass="26929">MSEEIPEQCMLCMKHFIDQEMGVLGCGHVFCLFGCLKDKETGKSDIDNCPICEYIIKGEPIKLKIKFAVHKKRYEIVPIDEDNAIIANLNREKSALLEKVKLLSIELSKSQTQATTELNKTNMLNKKNQNLSDQIKQNDKRIGELETKCRDLSHANNNQLNNKERNQLESLKKFQLKFNKAYDENEILKKELENLKKQNARQLIVNKPEKDEYDSSDDNEINPSYFKYVIAK</sequence>
<evidence type="ECO:0000313" key="2">
    <source>
        <dbReference type="WBParaSite" id="RSKR_0000119900.1"/>
    </source>
</evidence>
<reference evidence="2" key="1">
    <citation type="submission" date="2016-11" db="UniProtKB">
        <authorList>
            <consortium name="WormBaseParasite"/>
        </authorList>
    </citation>
    <scope>IDENTIFICATION</scope>
    <source>
        <strain evidence="2">KR3021</strain>
    </source>
</reference>
<proteinExistence type="predicted"/>
<accession>A0AC35TJM6</accession>
<name>A0AC35TJM6_9BILA</name>
<evidence type="ECO:0000313" key="1">
    <source>
        <dbReference type="Proteomes" id="UP000095286"/>
    </source>
</evidence>